<dbReference type="EMBL" id="FJYW01000002">
    <property type="protein sequence ID" value="CZW94984.1"/>
    <property type="molecule type" value="Genomic_DNA"/>
</dbReference>
<evidence type="ECO:0000259" key="5">
    <source>
        <dbReference type="Pfam" id="PF02782"/>
    </source>
</evidence>
<organism evidence="6 7">
    <name type="scientific">Enterobacter hormaechei</name>
    <dbReference type="NCBI Taxonomy" id="158836"/>
    <lineage>
        <taxon>Bacteria</taxon>
        <taxon>Pseudomonadati</taxon>
        <taxon>Pseudomonadota</taxon>
        <taxon>Gammaproteobacteria</taxon>
        <taxon>Enterobacterales</taxon>
        <taxon>Enterobacteriaceae</taxon>
        <taxon>Enterobacter</taxon>
        <taxon>Enterobacter cloacae complex</taxon>
    </lineage>
</organism>
<comment type="caution">
    <text evidence="6">The sequence shown here is derived from an EMBL/GenBank/DDBJ whole genome shotgun (WGS) entry which is preliminary data.</text>
</comment>
<dbReference type="AlphaFoldDB" id="A0A822WCC1"/>
<dbReference type="Gene3D" id="1.20.58.2240">
    <property type="match status" value="1"/>
</dbReference>
<dbReference type="InterPro" id="IPR018484">
    <property type="entry name" value="FGGY_N"/>
</dbReference>
<evidence type="ECO:0000313" key="7">
    <source>
        <dbReference type="Proteomes" id="UP000076205"/>
    </source>
</evidence>
<comment type="similarity">
    <text evidence="1">Belongs to the FGGY kinase family.</text>
</comment>
<gene>
    <name evidence="6" type="primary">araB_1</name>
    <name evidence="6" type="ORF">SAMEA2273352_01352</name>
</gene>
<reference evidence="6 7" key="1">
    <citation type="submission" date="2016-03" db="EMBL/GenBank/DDBJ databases">
        <authorList>
            <consortium name="Pathogen Informatics"/>
        </authorList>
    </citation>
    <scope>NUCLEOTIDE SEQUENCE [LARGE SCALE GENOMIC DNA]</scope>
    <source>
        <strain evidence="7">e1424</strain>
    </source>
</reference>
<proteinExistence type="inferred from homology"/>
<feature type="domain" description="Carbohydrate kinase FGGY N-terminal" evidence="4">
    <location>
        <begin position="6"/>
        <end position="256"/>
    </location>
</feature>
<dbReference type="PIRSF" id="PIRSF000538">
    <property type="entry name" value="GlpK"/>
    <property type="match status" value="1"/>
</dbReference>
<evidence type="ECO:0000256" key="1">
    <source>
        <dbReference type="ARBA" id="ARBA00009156"/>
    </source>
</evidence>
<keyword evidence="2 6" id="KW-0808">Transferase</keyword>
<dbReference type="InterPro" id="IPR043129">
    <property type="entry name" value="ATPase_NBD"/>
</dbReference>
<evidence type="ECO:0000259" key="4">
    <source>
        <dbReference type="Pfam" id="PF00370"/>
    </source>
</evidence>
<dbReference type="GO" id="GO:0008741">
    <property type="term" value="F:ribulokinase activity"/>
    <property type="evidence" value="ECO:0007669"/>
    <property type="project" value="UniProtKB-EC"/>
</dbReference>
<dbReference type="PANTHER" id="PTHR43435">
    <property type="entry name" value="RIBULOKINASE"/>
    <property type="match status" value="1"/>
</dbReference>
<dbReference type="SUPFAM" id="SSF53067">
    <property type="entry name" value="Actin-like ATPase domain"/>
    <property type="match status" value="2"/>
</dbReference>
<dbReference type="Pfam" id="PF00370">
    <property type="entry name" value="FGGY_N"/>
    <property type="match status" value="1"/>
</dbReference>
<feature type="domain" description="Carbohydrate kinase FGGY C-terminal" evidence="5">
    <location>
        <begin position="270"/>
        <end position="474"/>
    </location>
</feature>
<keyword evidence="3 6" id="KW-0418">Kinase</keyword>
<dbReference type="CDD" id="cd07782">
    <property type="entry name" value="ASKHA_NBD_FGGY_D-RBK"/>
    <property type="match status" value="1"/>
</dbReference>
<dbReference type="GO" id="GO:0019321">
    <property type="term" value="P:pentose metabolic process"/>
    <property type="evidence" value="ECO:0007669"/>
    <property type="project" value="TreeGrafter"/>
</dbReference>
<protein>
    <submittedName>
        <fullName evidence="6">FGGY-family pentulose kinase</fullName>
        <ecNumber evidence="6">2.7.1.16</ecNumber>
    </submittedName>
</protein>
<evidence type="ECO:0000313" key="6">
    <source>
        <dbReference type="EMBL" id="CZW94984.1"/>
    </source>
</evidence>
<dbReference type="InterPro" id="IPR006003">
    <property type="entry name" value="FGGY_RbtK-like"/>
</dbReference>
<dbReference type="Proteomes" id="UP000076205">
    <property type="component" value="Unassembled WGS sequence"/>
</dbReference>
<evidence type="ECO:0000256" key="2">
    <source>
        <dbReference type="ARBA" id="ARBA00022679"/>
    </source>
</evidence>
<dbReference type="GO" id="GO:0019150">
    <property type="term" value="F:D-ribulokinase activity"/>
    <property type="evidence" value="ECO:0007669"/>
    <property type="project" value="TreeGrafter"/>
</dbReference>
<name>A0A822WCC1_9ENTR</name>
<evidence type="ECO:0000256" key="3">
    <source>
        <dbReference type="ARBA" id="ARBA00022777"/>
    </source>
</evidence>
<dbReference type="Pfam" id="PF02782">
    <property type="entry name" value="FGGY_C"/>
    <property type="match status" value="1"/>
</dbReference>
<dbReference type="InterPro" id="IPR018485">
    <property type="entry name" value="FGGY_C"/>
</dbReference>
<dbReference type="NCBIfam" id="TIGR01315">
    <property type="entry name" value="5C_CHO_kinase"/>
    <property type="match status" value="1"/>
</dbReference>
<dbReference type="GO" id="GO:0005737">
    <property type="term" value="C:cytoplasm"/>
    <property type="evidence" value="ECO:0007669"/>
    <property type="project" value="TreeGrafter"/>
</dbReference>
<dbReference type="InterPro" id="IPR000577">
    <property type="entry name" value="Carb_kinase_FGGY"/>
</dbReference>
<dbReference type="EC" id="2.7.1.16" evidence="6"/>
<dbReference type="Gene3D" id="3.30.420.40">
    <property type="match status" value="1"/>
</dbReference>
<accession>A0A822WCC1</accession>
<sequence>MMSDGYFLGVDVGSASVRAGLYSAQGERLSFATRPISQFHASNARVEQSSAEIWQQVCAVVREAVDSSGISPDAICSIGFDATCSLVALDAEGNGLSVSPDSPASQDIIMWMDHRAHEETVRINATRDPALCYVGGEVSIEMELPKLLWLQRHHPETWNQAWRFFDLADFLVWKATGQDAASLCTLTCKWNYLAHEAQFSESLLREVGLETLLTKIPDTILDVAECVGKLSPQAAQALGLPEEVVVASGMIDAHAGGVALTGSHPEGTLALISGTSNCHMLASQTEIHTPGVWGPYWSAMLPGYWLTEGGQSAAGALVDWTLREHGASADLFAKAEAAQRHPVALLNDWVAALEQEEKYPTRNLHILADHHGNRSPRSRPDARGSVVGLTLETGERALARLYLATLQAIAYGTRHIMDTLKHHGHTLSRIVICGGATHNRLWLREYADATGCDIHLLAEEDAVTLGAAICGAVASGAWATLTDATREMVKAGDIITRRPETAAFHRQKYEAYLMLWTQQQALNLLMQQEM</sequence>
<dbReference type="PANTHER" id="PTHR43435:SF4">
    <property type="entry name" value="FGGY CARBOHYDRATE KINASE DOMAIN-CONTAINING PROTEIN"/>
    <property type="match status" value="1"/>
</dbReference>